<dbReference type="PANTHER" id="PTHR21314">
    <property type="entry name" value="QUEUOSINE 5'-PHOSPHATE N-GLYCOSYLASE_HYDROLASE-RELATED"/>
    <property type="match status" value="1"/>
</dbReference>
<evidence type="ECO:0000256" key="3">
    <source>
        <dbReference type="ARBA" id="ARBA00035306"/>
    </source>
</evidence>
<proteinExistence type="inferred from homology"/>
<comment type="similarity">
    <text evidence="2 6">Belongs to the QNG1 protein family.</text>
</comment>
<gene>
    <name evidence="7" type="ORF">HD556DRAFT_1537863</name>
</gene>
<dbReference type="GeneID" id="64603435"/>
<evidence type="ECO:0000313" key="8">
    <source>
        <dbReference type="Proteomes" id="UP000719766"/>
    </source>
</evidence>
<evidence type="ECO:0000313" key="7">
    <source>
        <dbReference type="EMBL" id="KAG1790311.1"/>
    </source>
</evidence>
<dbReference type="GO" id="GO:0016787">
    <property type="term" value="F:hydrolase activity"/>
    <property type="evidence" value="ECO:0007669"/>
    <property type="project" value="UniProtKB-KW"/>
</dbReference>
<sequence>MTFFVPSPSPVFDEKHIQESVPPLKMHPTNPVVSSAEFVLEQTNIVKINDDAVKKATQYVNSIFHIIREHCASDRFTQILKQVSSEPYTPRTWRTHPLHICPPEPYDPDDILTGACLNWIFLISSLNFSFWSEKEGQQDRYGIEWRTSWGSETMTVHTGYWSLVAALNRALEEGIPIIDPRFYSSETLCPDSLIAHVFRAAPQSAESMPLFNERLAIMREVGAILCNNEFGGSYLGFLQAFQTRYDNQGTALDLVQFVTDSFPSFRDDRMFNGRRGKLTSLCLPVYFWKRPQILVAETWAAFYPENPYTPHPIFPGLDGARISALTMFADYRVPQILHHLRILAYPPSLKHELCTGKSLRAGSREEMSLRAASIVAVERMRSEMMRCGSDWEASCVLIDFYLWDLAKKLQRGKECLEGIETEDILPVHRTRSIWY</sequence>
<dbReference type="Proteomes" id="UP000719766">
    <property type="component" value="Unassembled WGS sequence"/>
</dbReference>
<dbReference type="RefSeq" id="XP_041157283.1">
    <property type="nucleotide sequence ID" value="XM_041309671.1"/>
</dbReference>
<dbReference type="OrthoDB" id="416777at2759"/>
<comment type="caution">
    <text evidence="7">The sequence shown here is derived from an EMBL/GenBank/DDBJ whole genome shotgun (WGS) entry which is preliminary data.</text>
</comment>
<evidence type="ECO:0000256" key="5">
    <source>
        <dbReference type="ARBA" id="ARBA00048204"/>
    </source>
</evidence>
<name>A0A9P7AKC3_9AGAM</name>
<dbReference type="EC" id="3.2.2.-" evidence="6"/>
<dbReference type="AlphaFoldDB" id="A0A9P7AKC3"/>
<accession>A0A9P7AKC3</accession>
<reference evidence="7" key="1">
    <citation type="journal article" date="2020" name="New Phytol.">
        <title>Comparative genomics reveals dynamic genome evolution in host specialist ectomycorrhizal fungi.</title>
        <authorList>
            <person name="Lofgren L.A."/>
            <person name="Nguyen N.H."/>
            <person name="Vilgalys R."/>
            <person name="Ruytinx J."/>
            <person name="Liao H.L."/>
            <person name="Branco S."/>
            <person name="Kuo A."/>
            <person name="LaButti K."/>
            <person name="Lipzen A."/>
            <person name="Andreopoulos W."/>
            <person name="Pangilinan J."/>
            <person name="Riley R."/>
            <person name="Hundley H."/>
            <person name="Na H."/>
            <person name="Barry K."/>
            <person name="Grigoriev I.V."/>
            <person name="Stajich J.E."/>
            <person name="Kennedy P.G."/>
        </authorList>
    </citation>
    <scope>NUCLEOTIDE SEQUENCE</scope>
    <source>
        <strain evidence="7">S12</strain>
    </source>
</reference>
<dbReference type="InterPro" id="IPR019438">
    <property type="entry name" value="Q_salvage"/>
</dbReference>
<evidence type="ECO:0000256" key="2">
    <source>
        <dbReference type="ARBA" id="ARBA00035119"/>
    </source>
</evidence>
<dbReference type="GO" id="GO:0006400">
    <property type="term" value="P:tRNA modification"/>
    <property type="evidence" value="ECO:0007669"/>
    <property type="project" value="TreeGrafter"/>
</dbReference>
<dbReference type="EMBL" id="JABBWE010000051">
    <property type="protein sequence ID" value="KAG1790311.1"/>
    <property type="molecule type" value="Genomic_DNA"/>
</dbReference>
<keyword evidence="8" id="KW-1185">Reference proteome</keyword>
<evidence type="ECO:0000256" key="4">
    <source>
        <dbReference type="ARBA" id="ARBA00035393"/>
    </source>
</evidence>
<dbReference type="Pfam" id="PF10343">
    <property type="entry name" value="Q_salvage"/>
    <property type="match status" value="1"/>
</dbReference>
<organism evidence="7 8">
    <name type="scientific">Suillus plorans</name>
    <dbReference type="NCBI Taxonomy" id="116603"/>
    <lineage>
        <taxon>Eukaryota</taxon>
        <taxon>Fungi</taxon>
        <taxon>Dikarya</taxon>
        <taxon>Basidiomycota</taxon>
        <taxon>Agaricomycotina</taxon>
        <taxon>Agaricomycetes</taxon>
        <taxon>Agaricomycetidae</taxon>
        <taxon>Boletales</taxon>
        <taxon>Suillineae</taxon>
        <taxon>Suillaceae</taxon>
        <taxon>Suillus</taxon>
    </lineage>
</organism>
<comment type="catalytic activity">
    <reaction evidence="5 6">
        <text>queuosine 5'-phosphate + H2O = queuine + D-ribose 5-phosphate</text>
        <dbReference type="Rhea" id="RHEA:75387"/>
        <dbReference type="ChEBI" id="CHEBI:15377"/>
        <dbReference type="ChEBI" id="CHEBI:17433"/>
        <dbReference type="ChEBI" id="CHEBI:78346"/>
        <dbReference type="ChEBI" id="CHEBI:194371"/>
    </reaction>
    <physiologicalReaction direction="left-to-right" evidence="5 6">
        <dbReference type="Rhea" id="RHEA:75388"/>
    </physiologicalReaction>
</comment>
<protein>
    <recommendedName>
        <fullName evidence="3 6">Queuosine 5'-phosphate N-glycosylase/hydrolase</fullName>
        <ecNumber evidence="6">3.2.2.-</ecNumber>
    </recommendedName>
    <alternativeName>
        <fullName evidence="4 6">Queuosine-nucleotide N-glycosylase/hydrolase</fullName>
    </alternativeName>
</protein>
<dbReference type="PANTHER" id="PTHR21314:SF0">
    <property type="entry name" value="QUEUOSINE 5'-PHOSPHATE N-GLYCOSYLASE_HYDROLASE"/>
    <property type="match status" value="1"/>
</dbReference>
<comment type="function">
    <text evidence="6">Catalyzes the hydrolysis of queuosine 5'-phosphate, releasing the nucleobase queuine (q). Is required for salvage of queuine from exogenous queuosine (Q) that is imported and then converted to queuosine 5'-phosphate intracellularly.</text>
</comment>
<evidence type="ECO:0000256" key="1">
    <source>
        <dbReference type="ARBA" id="ARBA00022801"/>
    </source>
</evidence>
<evidence type="ECO:0000256" key="6">
    <source>
        <dbReference type="RuleBase" id="RU365002"/>
    </source>
</evidence>
<keyword evidence="1 6" id="KW-0378">Hydrolase</keyword>